<evidence type="ECO:0000313" key="2">
    <source>
        <dbReference type="Proteomes" id="UP000186391"/>
    </source>
</evidence>
<dbReference type="RefSeq" id="WP_073556505.1">
    <property type="nucleotide sequence ID" value="NZ_MRCA01000011.1"/>
</dbReference>
<reference evidence="1 2" key="1">
    <citation type="submission" date="2016-11" db="EMBL/GenBank/DDBJ databases">
        <title>Draft Genome Sequences of Nine Cyanobacterial Strains from Diverse Habitats.</title>
        <authorList>
            <person name="Zhu T."/>
            <person name="Hou S."/>
            <person name="Lu X."/>
            <person name="Hess W.R."/>
        </authorList>
    </citation>
    <scope>NUCLEOTIDE SEQUENCE [LARGE SCALE GENOMIC DNA]</scope>
    <source>
        <strain evidence="1 2">NIES-592</strain>
    </source>
</reference>
<keyword evidence="2" id="KW-1185">Reference proteome</keyword>
<dbReference type="EMBL" id="MRCA01000011">
    <property type="protein sequence ID" value="OKH12450.1"/>
    <property type="molecule type" value="Genomic_DNA"/>
</dbReference>
<dbReference type="Proteomes" id="UP000186391">
    <property type="component" value="Unassembled WGS sequence"/>
</dbReference>
<evidence type="ECO:0000313" key="1">
    <source>
        <dbReference type="EMBL" id="OKH12450.1"/>
    </source>
</evidence>
<sequence>MLKYSIVLDENEITLLAASLREIQQNILKQDPQTGKTRIWFQGEEAYFDVFFELQDHEITWFQFTLRGKSLSWDSKNPGWQTGTTNELKVGDVSFYAASKTIENDIEIDWEFVNLVKSIIQTRDKEEIFQKVLLLFNYY</sequence>
<organism evidence="1 2">
    <name type="scientific">Fischerella major NIES-592</name>
    <dbReference type="NCBI Taxonomy" id="210994"/>
    <lineage>
        <taxon>Bacteria</taxon>
        <taxon>Bacillati</taxon>
        <taxon>Cyanobacteriota</taxon>
        <taxon>Cyanophyceae</taxon>
        <taxon>Nostocales</taxon>
        <taxon>Hapalosiphonaceae</taxon>
        <taxon>Fischerella</taxon>
    </lineage>
</organism>
<name>A0A1U7GW72_9CYAN</name>
<comment type="caution">
    <text evidence="1">The sequence shown here is derived from an EMBL/GenBank/DDBJ whole genome shotgun (WGS) entry which is preliminary data.</text>
</comment>
<protein>
    <submittedName>
        <fullName evidence="1">Uncharacterized protein</fullName>
    </submittedName>
</protein>
<gene>
    <name evidence="1" type="ORF">NIES592_18245</name>
</gene>
<dbReference type="OrthoDB" id="460820at2"/>
<proteinExistence type="predicted"/>
<accession>A0A1U7GW72</accession>
<dbReference type="AlphaFoldDB" id="A0A1U7GW72"/>